<keyword evidence="13" id="KW-1185">Reference proteome</keyword>
<keyword evidence="4 6" id="KW-0378">Hydrolase</keyword>
<dbReference type="InterPro" id="IPR012338">
    <property type="entry name" value="Beta-lactam/transpept-like"/>
</dbReference>
<evidence type="ECO:0000256" key="8">
    <source>
        <dbReference type="SAM" id="SignalP"/>
    </source>
</evidence>
<dbReference type="SUPFAM" id="SSF56601">
    <property type="entry name" value="beta-lactamase/transpeptidase-like"/>
    <property type="match status" value="1"/>
</dbReference>
<dbReference type="EMBL" id="NMRN01000021">
    <property type="protein sequence ID" value="PAS93193.1"/>
    <property type="molecule type" value="Genomic_DNA"/>
</dbReference>
<feature type="compositionally biased region" description="Basic and acidic residues" evidence="7">
    <location>
        <begin position="160"/>
        <end position="179"/>
    </location>
</feature>
<dbReference type="RefSeq" id="WP_095523086.1">
    <property type="nucleotide sequence ID" value="NZ_MDUX01000002.1"/>
</dbReference>
<evidence type="ECO:0000313" key="10">
    <source>
        <dbReference type="EMBL" id="KAF7600738.1"/>
    </source>
</evidence>
<name>A0A272ESU5_9RHOO</name>
<dbReference type="Pfam" id="PF13354">
    <property type="entry name" value="Beta-lactamase2"/>
    <property type="match status" value="1"/>
</dbReference>
<dbReference type="EC" id="3.5.2.6" evidence="3 6"/>
<proteinExistence type="inferred from homology"/>
<protein>
    <recommendedName>
        <fullName evidence="3 6">Beta-lactamase</fullName>
        <ecNumber evidence="3 6">3.5.2.6</ecNumber>
    </recommendedName>
</protein>
<dbReference type="PROSITE" id="PS00146">
    <property type="entry name" value="BETA_LACTAMASE_A"/>
    <property type="match status" value="1"/>
</dbReference>
<dbReference type="InterPro" id="IPR000871">
    <property type="entry name" value="Beta-lactam_class-A"/>
</dbReference>
<dbReference type="Proteomes" id="UP000216107">
    <property type="component" value="Unassembled WGS sequence"/>
</dbReference>
<dbReference type="PANTHER" id="PTHR35333:SF3">
    <property type="entry name" value="BETA-LACTAMASE-TYPE TRANSPEPTIDASE FOLD CONTAINING PROTEIN"/>
    <property type="match status" value="1"/>
</dbReference>
<dbReference type="OrthoDB" id="9784149at2"/>
<evidence type="ECO:0000259" key="9">
    <source>
        <dbReference type="Pfam" id="PF13354"/>
    </source>
</evidence>
<evidence type="ECO:0000256" key="3">
    <source>
        <dbReference type="ARBA" id="ARBA00012865"/>
    </source>
</evidence>
<dbReference type="PANTHER" id="PTHR35333">
    <property type="entry name" value="BETA-LACTAMASE"/>
    <property type="match status" value="1"/>
</dbReference>
<feature type="region of interest" description="Disordered" evidence="7">
    <location>
        <begin position="160"/>
        <end position="187"/>
    </location>
</feature>
<reference evidence="11 12" key="2">
    <citation type="submission" date="2017-07" db="EMBL/GenBank/DDBJ databases">
        <title>Candidatus Dactylopiibacterium carminicum, a nitrogen-fixing symbiont of the cochineal insect Dactylopius coccus and Dactylopius opuntiae (Hemiptera: Coccoidea: Dactylopiidae).</title>
        <authorList>
            <person name="Vera A."/>
        </authorList>
    </citation>
    <scope>NUCLEOTIDE SEQUENCE [LARGE SCALE GENOMIC DNA]</scope>
    <source>
        <strain evidence="11 12">NFDCM</strain>
    </source>
</reference>
<gene>
    <name evidence="10" type="ORF">BGI27_01160</name>
    <name evidence="11" type="ORF">CGU29_08700</name>
</gene>
<comment type="similarity">
    <text evidence="2 6">Belongs to the class-A beta-lactamase family.</text>
</comment>
<dbReference type="EMBL" id="MDUX01000002">
    <property type="protein sequence ID" value="KAF7600738.1"/>
    <property type="molecule type" value="Genomic_DNA"/>
</dbReference>
<dbReference type="PRINTS" id="PR00118">
    <property type="entry name" value="BLACTAMASEA"/>
</dbReference>
<evidence type="ECO:0000256" key="4">
    <source>
        <dbReference type="ARBA" id="ARBA00022801"/>
    </source>
</evidence>
<evidence type="ECO:0000256" key="7">
    <source>
        <dbReference type="SAM" id="MobiDB-lite"/>
    </source>
</evidence>
<dbReference type="GO" id="GO:0046677">
    <property type="term" value="P:response to antibiotic"/>
    <property type="evidence" value="ECO:0007669"/>
    <property type="project" value="UniProtKB-UniRule"/>
</dbReference>
<dbReference type="InterPro" id="IPR023650">
    <property type="entry name" value="Beta-lactam_class-A_AS"/>
</dbReference>
<feature type="domain" description="Beta-lactamase class A catalytic" evidence="9">
    <location>
        <begin position="45"/>
        <end position="262"/>
    </location>
</feature>
<evidence type="ECO:0000256" key="6">
    <source>
        <dbReference type="RuleBase" id="RU361140"/>
    </source>
</evidence>
<evidence type="ECO:0000256" key="5">
    <source>
        <dbReference type="ARBA" id="ARBA00023251"/>
    </source>
</evidence>
<dbReference type="Gene3D" id="3.40.710.10">
    <property type="entry name" value="DD-peptidase/beta-lactamase superfamily"/>
    <property type="match status" value="1"/>
</dbReference>
<keyword evidence="5 6" id="KW-0046">Antibiotic resistance</keyword>
<evidence type="ECO:0000256" key="2">
    <source>
        <dbReference type="ARBA" id="ARBA00009009"/>
    </source>
</evidence>
<comment type="catalytic activity">
    <reaction evidence="1 6">
        <text>a beta-lactam + H2O = a substituted beta-amino acid</text>
        <dbReference type="Rhea" id="RHEA:20401"/>
        <dbReference type="ChEBI" id="CHEBI:15377"/>
        <dbReference type="ChEBI" id="CHEBI:35627"/>
        <dbReference type="ChEBI" id="CHEBI:140347"/>
        <dbReference type="EC" id="3.5.2.6"/>
    </reaction>
</comment>
<sequence>MNRRNFLLTGSLGLAFATRAMLASASDDLRALCKRLEQSSGGRLGVYMHDVCRSQEFLYREDERFAMCSTFKWLLAAAVLGRVDAGQERLDRRVRFSRRDLLEYSPATTPFADGPGMSLAQLCEGAIVDSDNTAANLLLNALGGPSGFNAFLRMQGDQVTRLDRPEPELNEARAGDPRDTSTPSAMGRDLHRLLLEDRLSAASCRQLTDWMLATRTSGARLRAGLEEGWRLADKTGSGRNGTANDVGIYWTPAGDPIVLCVFLTGARFDGAAQAATIATLGRAVRTR</sequence>
<feature type="chain" id="PRO_5012809140" description="Beta-lactamase" evidence="8">
    <location>
        <begin position="26"/>
        <end position="287"/>
    </location>
</feature>
<reference evidence="10 13" key="1">
    <citation type="submission" date="2016-08" db="EMBL/GenBank/DDBJ databases">
        <title>Candidatus Dactylopiibacterium carminicum genome sequence.</title>
        <authorList>
            <person name="Ramirez-Puebla S.T."/>
            <person name="Ormeno-Orrillo E."/>
            <person name="Vera-Ponce De Leon A."/>
            <person name="Luis L."/>
            <person name="Sanchez-Flores A."/>
            <person name="Monica R."/>
            <person name="Martinez-Romero E."/>
        </authorList>
    </citation>
    <scope>NUCLEOTIDE SEQUENCE [LARGE SCALE GENOMIC DNA]</scope>
    <source>
        <strain evidence="10">END1</strain>
    </source>
</reference>
<evidence type="ECO:0000256" key="1">
    <source>
        <dbReference type="ARBA" id="ARBA00001526"/>
    </source>
</evidence>
<keyword evidence="8" id="KW-0732">Signal</keyword>
<dbReference type="GO" id="GO:0008800">
    <property type="term" value="F:beta-lactamase activity"/>
    <property type="evidence" value="ECO:0007669"/>
    <property type="project" value="UniProtKB-UniRule"/>
</dbReference>
<evidence type="ECO:0000313" key="12">
    <source>
        <dbReference type="Proteomes" id="UP000216107"/>
    </source>
</evidence>
<feature type="signal peptide" evidence="8">
    <location>
        <begin position="1"/>
        <end position="25"/>
    </location>
</feature>
<dbReference type="AlphaFoldDB" id="A0A272ESU5"/>
<dbReference type="NCBIfam" id="NF033103">
    <property type="entry name" value="bla_class_A"/>
    <property type="match status" value="1"/>
</dbReference>
<accession>A0A272ESU5</accession>
<organism evidence="11 12">
    <name type="scientific">Candidatus Dactylopiibacterium carminicum</name>
    <dbReference type="NCBI Taxonomy" id="857335"/>
    <lineage>
        <taxon>Bacteria</taxon>
        <taxon>Pseudomonadati</taxon>
        <taxon>Pseudomonadota</taxon>
        <taxon>Betaproteobacteria</taxon>
        <taxon>Rhodocyclales</taxon>
        <taxon>Rhodocyclaceae</taxon>
        <taxon>Candidatus Dactylopiibacterium</taxon>
    </lineage>
</organism>
<evidence type="ECO:0000313" key="11">
    <source>
        <dbReference type="EMBL" id="PAS93193.1"/>
    </source>
</evidence>
<comment type="caution">
    <text evidence="11">The sequence shown here is derived from an EMBL/GenBank/DDBJ whole genome shotgun (WGS) entry which is preliminary data.</text>
</comment>
<dbReference type="InterPro" id="IPR045155">
    <property type="entry name" value="Beta-lactam_cat"/>
</dbReference>
<dbReference type="Proteomes" id="UP000623509">
    <property type="component" value="Unassembled WGS sequence"/>
</dbReference>
<evidence type="ECO:0000313" key="13">
    <source>
        <dbReference type="Proteomes" id="UP000623509"/>
    </source>
</evidence>
<dbReference type="GO" id="GO:0030655">
    <property type="term" value="P:beta-lactam antibiotic catabolic process"/>
    <property type="evidence" value="ECO:0007669"/>
    <property type="project" value="InterPro"/>
</dbReference>